<reference evidence="1 2" key="1">
    <citation type="submission" date="2016-11" db="EMBL/GenBank/DDBJ databases">
        <authorList>
            <consortium name="Pathogen Informatics"/>
        </authorList>
    </citation>
    <scope>NUCLEOTIDE SEQUENCE [LARGE SCALE GENOMIC DNA]</scope>
    <source>
        <strain evidence="1 2">911</strain>
    </source>
</reference>
<evidence type="ECO:0000313" key="1">
    <source>
        <dbReference type="EMBL" id="SKL82127.1"/>
    </source>
</evidence>
<dbReference type="RefSeq" id="WP_079626506.1">
    <property type="nucleotide sequence ID" value="NZ_FVGW01000002.1"/>
</dbReference>
<dbReference type="AlphaFoldDB" id="A0A1U2AAF0"/>
<proteinExistence type="predicted"/>
<accession>A0A1U2AAF0</accession>
<organism evidence="1 2">
    <name type="scientific">Mycobacteroides abscessus subsp. massiliense</name>
    <dbReference type="NCBI Taxonomy" id="1962118"/>
    <lineage>
        <taxon>Bacteria</taxon>
        <taxon>Bacillati</taxon>
        <taxon>Actinomycetota</taxon>
        <taxon>Actinomycetes</taxon>
        <taxon>Mycobacteriales</taxon>
        <taxon>Mycobacteriaceae</taxon>
        <taxon>Mycobacteroides</taxon>
        <taxon>Mycobacteroides abscessus</taxon>
    </lineage>
</organism>
<protein>
    <submittedName>
        <fullName evidence="1">Uncharacterized protein</fullName>
    </submittedName>
</protein>
<sequence>MVTSDVERIDGKLADEYLKFNVHNRPLSEKKIMQLAADMEAGRWQFNGEAIKFSLDGSLLDGQHRLHAVSLCGVPVEMLVVRGLPAESQSTMDQGLRRSASDQLNLAGIHSTNSDASAIKTFMVWQRGWLYTDKASGAITTSDVVQWATEHPEVFELIRRGGAFNRVKARPGLVRAVFAGIAYWHGVETTSVFFQRVLDGAGLEIGSPILALRNRLDRVRGEGFKMSDREAIGYFIVAFNHWLAGHNIAKLQQPKGGWNGTNFPTVTRATQEALA</sequence>
<name>A0A1U2AAF0_9MYCO</name>
<dbReference type="EMBL" id="FVGW01000002">
    <property type="protein sequence ID" value="SKL82127.1"/>
    <property type="molecule type" value="Genomic_DNA"/>
</dbReference>
<evidence type="ECO:0000313" key="2">
    <source>
        <dbReference type="Proteomes" id="UP000190074"/>
    </source>
</evidence>
<dbReference type="Proteomes" id="UP000190074">
    <property type="component" value="Unassembled WGS sequence"/>
</dbReference>
<gene>
    <name evidence="1" type="ORF">SAMEA2259716_01748</name>
</gene>